<gene>
    <name evidence="1" type="ORF">F7725_008146</name>
</gene>
<accession>A0A7J5Y776</accession>
<proteinExistence type="predicted"/>
<dbReference type="EMBL" id="JAAKFY010000015">
    <property type="protein sequence ID" value="KAF3844983.1"/>
    <property type="molecule type" value="Genomic_DNA"/>
</dbReference>
<dbReference type="Proteomes" id="UP000518266">
    <property type="component" value="Unassembled WGS sequence"/>
</dbReference>
<reference evidence="1 2" key="1">
    <citation type="submission" date="2020-03" db="EMBL/GenBank/DDBJ databases">
        <title>Dissostichus mawsoni Genome sequencing and assembly.</title>
        <authorList>
            <person name="Park H."/>
        </authorList>
    </citation>
    <scope>NUCLEOTIDE SEQUENCE [LARGE SCALE GENOMIC DNA]</scope>
    <source>
        <strain evidence="1">DM0001</strain>
        <tissue evidence="1">Muscle</tissue>
    </source>
</reference>
<organism evidence="1 2">
    <name type="scientific">Dissostichus mawsoni</name>
    <name type="common">Antarctic cod</name>
    <dbReference type="NCBI Taxonomy" id="36200"/>
    <lineage>
        <taxon>Eukaryota</taxon>
        <taxon>Metazoa</taxon>
        <taxon>Chordata</taxon>
        <taxon>Craniata</taxon>
        <taxon>Vertebrata</taxon>
        <taxon>Euteleostomi</taxon>
        <taxon>Actinopterygii</taxon>
        <taxon>Neopterygii</taxon>
        <taxon>Teleostei</taxon>
        <taxon>Neoteleostei</taxon>
        <taxon>Acanthomorphata</taxon>
        <taxon>Eupercaria</taxon>
        <taxon>Perciformes</taxon>
        <taxon>Notothenioidei</taxon>
        <taxon>Nototheniidae</taxon>
        <taxon>Dissostichus</taxon>
    </lineage>
</organism>
<dbReference type="AlphaFoldDB" id="A0A7J5Y776"/>
<evidence type="ECO:0000313" key="2">
    <source>
        <dbReference type="Proteomes" id="UP000518266"/>
    </source>
</evidence>
<comment type="caution">
    <text evidence="1">The sequence shown here is derived from an EMBL/GenBank/DDBJ whole genome shotgun (WGS) entry which is preliminary data.</text>
</comment>
<name>A0A7J5Y776_DISMA</name>
<sequence length="484" mass="52397">MEKEVMRGGASSQGKRLHMTTTVYAPSYSECQIVGVGHGDMRPGGGSGDKEAPALTGLGPEIRAQSCRWMTLSHSTRWGVAGLGLDGGQGSEIGSRVAARTGTEAHTVVGLLGRRHIRRKTGKGDARPRRNPFASPFSQTGKAVRILCCQCAYGSRCSMDAQRSRADIGPHRGLFPPPGPLTFIKKPFQITGLCGWCLEMKGILSGPEEISLHYSETEMHKDKLELHGASFQNFSTSKISLLCWPAASLWLSKIGQVKRDSRASLIQFDKTAGCSEFDQLIRRDHAGLVCGHHVFDVDESVFSSVALEHLQSLLDQIPDVLPLLLAVVDAISRVDWGQGNRVRQERNTDIPALSGSLQTARLMSGLRKHHLWPRRGSVLLSGVVVISVDPPLTNSCSLPPPPPPFPPPCSNYIAYSPRTVIHRGPSLPHSVSPAGGKSVSAVRCDLITQAYLKVSSGLLARHKIDLHQGQALKATAIYRNMEAL</sequence>
<keyword evidence="2" id="KW-1185">Reference proteome</keyword>
<protein>
    <submittedName>
        <fullName evidence="1">Uncharacterized protein</fullName>
    </submittedName>
</protein>
<evidence type="ECO:0000313" key="1">
    <source>
        <dbReference type="EMBL" id="KAF3844983.1"/>
    </source>
</evidence>